<reference evidence="2" key="1">
    <citation type="submission" date="2022-08" db="EMBL/GenBank/DDBJ databases">
        <authorList>
            <person name="Giroux E."/>
            <person name="Giroux E."/>
        </authorList>
    </citation>
    <scope>NUCLEOTIDE SEQUENCE</scope>
    <source>
        <strain evidence="2">H1091258</strain>
    </source>
</reference>
<gene>
    <name evidence="2" type="ORF">CGXH109_LOCUS70455</name>
</gene>
<dbReference type="EMBL" id="CAMGZC010000488">
    <property type="protein sequence ID" value="CAI0647923.1"/>
    <property type="molecule type" value="Genomic_DNA"/>
</dbReference>
<sequence length="748" mass="83015">MAPILDSSVAELYWDYKSSTNFAIQWLYCQVKAEDPSTEKFTSINHILAAAKVVKKAQSVVPKSVLASLRTAIAKRKQVYDIYEKNGAGCYGHAASPREKSVPAPNAFAPLAATVEDVVDDDEIDVMDHTCASDSGGKAPSSAHTAPDLDEDDFILEDDAIRQFYESINFLLELSKVYSQLEGYWRDAAAGTLPLPLAAWLTSLTAHTVAKDAPRSFFNLCESVSSPCNTCPDCPGVRAFVAKMSPSPAAAAESMARGTRIYTIAKAINAYGAELTDMSTPSLIHVCPDKCACRVRTDGGEAEPHDQDHGPRLPETDEAHLREILGLIRADVLDTRGITPLERIKKYAVEDDRVYQSEPLLCFAQALFYSEEHVTPGRLIFAMDFFLLAAESASMAEGPLSYVNCQAKPHRLALDMRSAVDPVIEFLQSMNLFADWGQTVGYLEQFRDALSAFAGECALDKYHGSPWTAGNQLTELLMQTSLVGANVSWDWAIINSTLHLYNAMRQVGILRVKIPLLDELAEVLIQDTFRGALPDRNFASTFSRIVFNSGIDKTRGRVQYGFGSKPLRGQHITWFLHQHREAHFEGLDWLGEVYGVATCTKQRCSRCRKDPKKDRGIREAHLAGTLPGYMEKAKTKVLPELEANAPIARLNFFGLFMFCARFMRRFGELCEAELGKPFKAADSPRELWAHPLHLARFATELVLDSIDEGFGSRESRRLLKKKKLVENAGQAFKELDAEATLTQFTWAI</sequence>
<keyword evidence="3" id="KW-1185">Reference proteome</keyword>
<evidence type="ECO:0000313" key="3">
    <source>
        <dbReference type="Proteomes" id="UP001152533"/>
    </source>
</evidence>
<dbReference type="Proteomes" id="UP001152533">
    <property type="component" value="Unassembled WGS sequence"/>
</dbReference>
<evidence type="ECO:0000256" key="1">
    <source>
        <dbReference type="SAM" id="MobiDB-lite"/>
    </source>
</evidence>
<name>A0A9W4W9J1_9PEZI</name>
<feature type="region of interest" description="Disordered" evidence="1">
    <location>
        <begin position="129"/>
        <end position="149"/>
    </location>
</feature>
<comment type="caution">
    <text evidence="2">The sequence shown here is derived from an EMBL/GenBank/DDBJ whole genome shotgun (WGS) entry which is preliminary data.</text>
</comment>
<accession>A0A9W4W9J1</accession>
<protein>
    <submittedName>
        <fullName evidence="2">Uncharacterized protein</fullName>
    </submittedName>
</protein>
<proteinExistence type="predicted"/>
<evidence type="ECO:0000313" key="2">
    <source>
        <dbReference type="EMBL" id="CAI0647923.1"/>
    </source>
</evidence>
<dbReference type="AlphaFoldDB" id="A0A9W4W9J1"/>
<organism evidence="2 3">
    <name type="scientific">Colletotrichum noveboracense</name>
    <dbReference type="NCBI Taxonomy" id="2664923"/>
    <lineage>
        <taxon>Eukaryota</taxon>
        <taxon>Fungi</taxon>
        <taxon>Dikarya</taxon>
        <taxon>Ascomycota</taxon>
        <taxon>Pezizomycotina</taxon>
        <taxon>Sordariomycetes</taxon>
        <taxon>Hypocreomycetidae</taxon>
        <taxon>Glomerellales</taxon>
        <taxon>Glomerellaceae</taxon>
        <taxon>Colletotrichum</taxon>
        <taxon>Colletotrichum gloeosporioides species complex</taxon>
    </lineage>
</organism>